<dbReference type="SUPFAM" id="SSF49785">
    <property type="entry name" value="Galactose-binding domain-like"/>
    <property type="match status" value="1"/>
</dbReference>
<dbReference type="InterPro" id="IPR008979">
    <property type="entry name" value="Galactose-bd-like_sf"/>
</dbReference>
<gene>
    <name evidence="1" type="ORF">K0U00_47535</name>
</gene>
<evidence type="ECO:0000313" key="2">
    <source>
        <dbReference type="Proteomes" id="UP001519887"/>
    </source>
</evidence>
<dbReference type="Gene3D" id="2.60.120.260">
    <property type="entry name" value="Galactose-binding domain-like"/>
    <property type="match status" value="1"/>
</dbReference>
<reference evidence="1 2" key="1">
    <citation type="submission" date="2021-07" db="EMBL/GenBank/DDBJ databases">
        <title>Paenibacillus radiodurans sp. nov., isolated from the southeastern edge of Tengger Desert.</title>
        <authorList>
            <person name="Zhang G."/>
        </authorList>
    </citation>
    <scope>NUCLEOTIDE SEQUENCE [LARGE SCALE GENOMIC DNA]</scope>
    <source>
        <strain evidence="1 2">CCM 7311</strain>
    </source>
</reference>
<accession>A0ABS7CLF7</accession>
<dbReference type="Proteomes" id="UP001519887">
    <property type="component" value="Unassembled WGS sequence"/>
</dbReference>
<protein>
    <submittedName>
        <fullName evidence="1">ABC transporter substrate-binding protein</fullName>
    </submittedName>
</protein>
<organism evidence="1 2">
    <name type="scientific">Paenibacillus sepulcri</name>
    <dbReference type="NCBI Taxonomy" id="359917"/>
    <lineage>
        <taxon>Bacteria</taxon>
        <taxon>Bacillati</taxon>
        <taxon>Bacillota</taxon>
        <taxon>Bacilli</taxon>
        <taxon>Bacillales</taxon>
        <taxon>Paenibacillaceae</taxon>
        <taxon>Paenibacillus</taxon>
    </lineage>
</organism>
<keyword evidence="2" id="KW-1185">Reference proteome</keyword>
<feature type="non-terminal residue" evidence="1">
    <location>
        <position position="162"/>
    </location>
</feature>
<comment type="caution">
    <text evidence="1">The sequence shown here is derived from an EMBL/GenBank/DDBJ whole genome shotgun (WGS) entry which is preliminary data.</text>
</comment>
<feature type="non-terminal residue" evidence="1">
    <location>
        <position position="1"/>
    </location>
</feature>
<dbReference type="EMBL" id="JAHZIK010003220">
    <property type="protein sequence ID" value="MBW7461733.1"/>
    <property type="molecule type" value="Genomic_DNA"/>
</dbReference>
<proteinExistence type="predicted"/>
<sequence>NEAEAITLQAEDFAYKNDTSIKLFSDRNPRSVPRAKGRITYNTVGGARWVEQNQEITWSFEVNESGRYKFGFRALQNVVSQKTSFRTVRIDGKVPFREFQSYAFPYSASWQGRVLENADGEPYSVYLEKGRHTLSLAVTHAPVEPVIAEIDSLSQALDSIDW</sequence>
<name>A0ABS7CLF7_9BACL</name>
<evidence type="ECO:0000313" key="1">
    <source>
        <dbReference type="EMBL" id="MBW7461733.1"/>
    </source>
</evidence>